<dbReference type="Proteomes" id="UP000606172">
    <property type="component" value="Unassembled WGS sequence"/>
</dbReference>
<sequence>MSDRGTARVLIYYRAPGGDSEVIEKAYHEISAEMAGTAGLLRNELIRDADEPDSFLVLSEWQDLDAFRLWERGPQHRGTTSPLRQYQDRDRGRRHYGIYQVVAAY</sequence>
<keyword evidence="2" id="KW-0503">Monooxygenase</keyword>
<evidence type="ECO:0000313" key="2">
    <source>
        <dbReference type="EMBL" id="GII95055.1"/>
    </source>
</evidence>
<reference evidence="2" key="1">
    <citation type="submission" date="2021-01" db="EMBL/GenBank/DDBJ databases">
        <title>Whole genome shotgun sequence of Sinosporangium siamense NBRC 109515.</title>
        <authorList>
            <person name="Komaki H."/>
            <person name="Tamura T."/>
        </authorList>
    </citation>
    <scope>NUCLEOTIDE SEQUENCE</scope>
    <source>
        <strain evidence="2">NBRC 109515</strain>
    </source>
</reference>
<dbReference type="InterPro" id="IPR011008">
    <property type="entry name" value="Dimeric_a/b-barrel"/>
</dbReference>
<protein>
    <submittedName>
        <fullName evidence="2">Antibiotic biosynthesis monooxygenase</fullName>
    </submittedName>
</protein>
<name>A0A919V7E7_9ACTN</name>
<gene>
    <name evidence="2" type="ORF">Ssi02_52860</name>
</gene>
<comment type="caution">
    <text evidence="2">The sequence shown here is derived from an EMBL/GenBank/DDBJ whole genome shotgun (WGS) entry which is preliminary data.</text>
</comment>
<evidence type="ECO:0000313" key="3">
    <source>
        <dbReference type="Proteomes" id="UP000606172"/>
    </source>
</evidence>
<dbReference type="SUPFAM" id="SSF54909">
    <property type="entry name" value="Dimeric alpha+beta barrel"/>
    <property type="match status" value="1"/>
</dbReference>
<dbReference type="PROSITE" id="PS51725">
    <property type="entry name" value="ABM"/>
    <property type="match status" value="1"/>
</dbReference>
<feature type="domain" description="ABM" evidence="1">
    <location>
        <begin position="7"/>
        <end position="96"/>
    </location>
</feature>
<organism evidence="2 3">
    <name type="scientific">Sinosporangium siamense</name>
    <dbReference type="NCBI Taxonomy" id="1367973"/>
    <lineage>
        <taxon>Bacteria</taxon>
        <taxon>Bacillati</taxon>
        <taxon>Actinomycetota</taxon>
        <taxon>Actinomycetes</taxon>
        <taxon>Streptosporangiales</taxon>
        <taxon>Streptosporangiaceae</taxon>
        <taxon>Sinosporangium</taxon>
    </lineage>
</organism>
<keyword evidence="2" id="KW-0560">Oxidoreductase</keyword>
<evidence type="ECO:0000259" key="1">
    <source>
        <dbReference type="PROSITE" id="PS51725"/>
    </source>
</evidence>
<keyword evidence="3" id="KW-1185">Reference proteome</keyword>
<dbReference type="InterPro" id="IPR007138">
    <property type="entry name" value="ABM_dom"/>
</dbReference>
<dbReference type="GO" id="GO:0004497">
    <property type="term" value="F:monooxygenase activity"/>
    <property type="evidence" value="ECO:0007669"/>
    <property type="project" value="UniProtKB-KW"/>
</dbReference>
<dbReference type="Pfam" id="PF03992">
    <property type="entry name" value="ABM"/>
    <property type="match status" value="1"/>
</dbReference>
<dbReference type="AlphaFoldDB" id="A0A919V7E7"/>
<dbReference type="Gene3D" id="3.30.70.100">
    <property type="match status" value="1"/>
</dbReference>
<dbReference type="RefSeq" id="WP_204030103.1">
    <property type="nucleotide sequence ID" value="NZ_BOOW01000032.1"/>
</dbReference>
<dbReference type="EMBL" id="BOOW01000032">
    <property type="protein sequence ID" value="GII95055.1"/>
    <property type="molecule type" value="Genomic_DNA"/>
</dbReference>
<accession>A0A919V7E7</accession>
<proteinExistence type="predicted"/>